<comment type="caution">
    <text evidence="6">The sequence shown here is derived from an EMBL/GenBank/DDBJ whole genome shotgun (WGS) entry which is preliminary data.</text>
</comment>
<proteinExistence type="inferred from homology"/>
<dbReference type="SUPFAM" id="SSF50978">
    <property type="entry name" value="WD40 repeat-like"/>
    <property type="match status" value="1"/>
</dbReference>
<dbReference type="PROSITE" id="PS00678">
    <property type="entry name" value="WD_REPEATS_1"/>
    <property type="match status" value="1"/>
</dbReference>
<feature type="compositionally biased region" description="Basic and acidic residues" evidence="5">
    <location>
        <begin position="317"/>
        <end position="333"/>
    </location>
</feature>
<dbReference type="Proteomes" id="UP001491310">
    <property type="component" value="Unassembled WGS sequence"/>
</dbReference>
<reference evidence="6 7" key="1">
    <citation type="journal article" date="2024" name="Nat. Commun.">
        <title>Phylogenomics reveals the evolutionary origins of lichenization in chlorophyte algae.</title>
        <authorList>
            <person name="Puginier C."/>
            <person name="Libourel C."/>
            <person name="Otte J."/>
            <person name="Skaloud P."/>
            <person name="Haon M."/>
            <person name="Grisel S."/>
            <person name="Petersen M."/>
            <person name="Berrin J.G."/>
            <person name="Delaux P.M."/>
            <person name="Dal Grande F."/>
            <person name="Keller J."/>
        </authorList>
    </citation>
    <scope>NUCLEOTIDE SEQUENCE [LARGE SCALE GENOMIC DNA]</scope>
    <source>
        <strain evidence="6 7">SAG 216-7</strain>
    </source>
</reference>
<dbReference type="InterPro" id="IPR050505">
    <property type="entry name" value="WDR55/POC1"/>
</dbReference>
<organism evidence="6 7">
    <name type="scientific">Coccomyxa subellipsoidea</name>
    <dbReference type="NCBI Taxonomy" id="248742"/>
    <lineage>
        <taxon>Eukaryota</taxon>
        <taxon>Viridiplantae</taxon>
        <taxon>Chlorophyta</taxon>
        <taxon>core chlorophytes</taxon>
        <taxon>Trebouxiophyceae</taxon>
        <taxon>Trebouxiophyceae incertae sedis</taxon>
        <taxon>Coccomyxaceae</taxon>
        <taxon>Coccomyxa</taxon>
    </lineage>
</organism>
<keyword evidence="7" id="KW-1185">Reference proteome</keyword>
<accession>A0ABR2Z0M3</accession>
<gene>
    <name evidence="6" type="ORF">WJX75_004134</name>
</gene>
<comment type="similarity">
    <text evidence="1">Belongs to the WD repeat WDR55 family.</text>
</comment>
<evidence type="ECO:0000313" key="6">
    <source>
        <dbReference type="EMBL" id="KAK9917416.1"/>
    </source>
</evidence>
<dbReference type="EMBL" id="JALJOT010000002">
    <property type="protein sequence ID" value="KAK9917416.1"/>
    <property type="molecule type" value="Genomic_DNA"/>
</dbReference>
<dbReference type="InterPro" id="IPR036322">
    <property type="entry name" value="WD40_repeat_dom_sf"/>
</dbReference>
<dbReference type="SMART" id="SM00320">
    <property type="entry name" value="WD40"/>
    <property type="match status" value="7"/>
</dbReference>
<dbReference type="Pfam" id="PF24796">
    <property type="entry name" value="WDR55"/>
    <property type="match status" value="1"/>
</dbReference>
<evidence type="ECO:0000256" key="5">
    <source>
        <dbReference type="SAM" id="MobiDB-lite"/>
    </source>
</evidence>
<evidence type="ECO:0000313" key="7">
    <source>
        <dbReference type="Proteomes" id="UP001491310"/>
    </source>
</evidence>
<dbReference type="InterPro" id="IPR015943">
    <property type="entry name" value="WD40/YVTN_repeat-like_dom_sf"/>
</dbReference>
<feature type="compositionally biased region" description="Basic residues" evidence="5">
    <location>
        <begin position="334"/>
        <end position="352"/>
    </location>
</feature>
<evidence type="ECO:0000256" key="4">
    <source>
        <dbReference type="PROSITE-ProRule" id="PRU00221"/>
    </source>
</evidence>
<dbReference type="PROSITE" id="PS50082">
    <property type="entry name" value="WD_REPEATS_2"/>
    <property type="match status" value="1"/>
</dbReference>
<dbReference type="Gene3D" id="2.130.10.10">
    <property type="entry name" value="YVTN repeat-like/Quinoprotein amine dehydrogenase"/>
    <property type="match status" value="2"/>
</dbReference>
<feature type="region of interest" description="Disordered" evidence="5">
    <location>
        <begin position="301"/>
        <end position="363"/>
    </location>
</feature>
<dbReference type="PANTHER" id="PTHR44019">
    <property type="entry name" value="WD REPEAT-CONTAINING PROTEIN 55"/>
    <property type="match status" value="1"/>
</dbReference>
<sequence>MQNSSIDVELLEQPMDCCFHPTEMLAAVGLIDGRVQAFRLTSGAAEEVVSKKAHKESCRAVRFTADGARLLTASTDRNMKAIDMASGKVTRWQRDAHEAPINCIHPLGSGVVASGDDDGCVKLWDGRQSAAIAEISEHTDFISDFAYQERDNCLVATSADATISVTDLRTRKVRARSEDDADDELLAVTVVKRGSKVVTGSQMGVLNLYSWGYFNDCSDRFPGHPNSVDALVAFDEDTVITGSHDGMVRLISILPNRMLGVVGEHGDYPVESLALSPGRTRLASTSHDAVLRLWDLSALHEEDGGEEEAAEEPVEDADPKADNGSHSDSEQKPQPKKRRRGEKGGRIAKKQSHKDASFFADLL</sequence>
<feature type="compositionally biased region" description="Acidic residues" evidence="5">
    <location>
        <begin position="303"/>
        <end position="316"/>
    </location>
</feature>
<protein>
    <recommendedName>
        <fullName evidence="8">WD40 repeat-like protein</fullName>
    </recommendedName>
</protein>
<name>A0ABR2Z0M3_9CHLO</name>
<evidence type="ECO:0008006" key="8">
    <source>
        <dbReference type="Google" id="ProtNLM"/>
    </source>
</evidence>
<keyword evidence="3" id="KW-0677">Repeat</keyword>
<dbReference type="PANTHER" id="PTHR44019:SF20">
    <property type="entry name" value="WD REPEAT-CONTAINING PROTEIN 55"/>
    <property type="match status" value="1"/>
</dbReference>
<evidence type="ECO:0000256" key="3">
    <source>
        <dbReference type="ARBA" id="ARBA00022737"/>
    </source>
</evidence>
<keyword evidence="2 4" id="KW-0853">WD repeat</keyword>
<dbReference type="InterPro" id="IPR001680">
    <property type="entry name" value="WD40_rpt"/>
</dbReference>
<feature type="repeat" description="WD" evidence="4">
    <location>
        <begin position="270"/>
        <end position="297"/>
    </location>
</feature>
<evidence type="ECO:0000256" key="1">
    <source>
        <dbReference type="ARBA" id="ARBA00007625"/>
    </source>
</evidence>
<dbReference type="InterPro" id="IPR019775">
    <property type="entry name" value="WD40_repeat_CS"/>
</dbReference>
<evidence type="ECO:0000256" key="2">
    <source>
        <dbReference type="ARBA" id="ARBA00022574"/>
    </source>
</evidence>